<reference evidence="2" key="1">
    <citation type="submission" date="2009-01" db="EMBL/GenBank/DDBJ databases">
        <title>Complete sequence of plasmid2 Cyanothece sp. PCC 7425.</title>
        <authorList>
            <consortium name="US DOE Joint Genome Institute"/>
            <person name="Lucas S."/>
            <person name="Copeland A."/>
            <person name="Lapidus A."/>
            <person name="Glavina del Rio T."/>
            <person name="Dalin E."/>
            <person name="Tice H."/>
            <person name="Bruce D."/>
            <person name="Goodwin L."/>
            <person name="Pitluck S."/>
            <person name="Sims D."/>
            <person name="Meineke L."/>
            <person name="Brettin T."/>
            <person name="Detter J.C."/>
            <person name="Han C."/>
            <person name="Larimer F."/>
            <person name="Land M."/>
            <person name="Hauser L."/>
            <person name="Kyrpides N."/>
            <person name="Ovchinnikova G."/>
            <person name="Liberton M."/>
            <person name="Stoeckel J."/>
            <person name="Banerjee A."/>
            <person name="Singh A."/>
            <person name="Page L."/>
            <person name="Sato H."/>
            <person name="Zhao L."/>
            <person name="Sherman L."/>
            <person name="Pakrasi H."/>
            <person name="Richardson P."/>
        </authorList>
    </citation>
    <scope>NUCLEOTIDE SEQUENCE</scope>
    <source>
        <strain evidence="2">PCC 7425</strain>
        <plasmid evidence="2">pP742502</plasmid>
    </source>
</reference>
<dbReference type="NCBIfam" id="NF040558">
    <property type="entry name" value="CAS_Csx18"/>
    <property type="match status" value="1"/>
</dbReference>
<organism evidence="2">
    <name type="scientific">Cyanothece sp. (strain PCC 7425 / ATCC 29141)</name>
    <dbReference type="NCBI Taxonomy" id="395961"/>
    <lineage>
        <taxon>Bacteria</taxon>
        <taxon>Bacillati</taxon>
        <taxon>Cyanobacteriota</taxon>
        <taxon>Cyanophyceae</taxon>
        <taxon>Gomontiellales</taxon>
        <taxon>Cyanothecaceae</taxon>
        <taxon>Cyanothece</taxon>
    </lineage>
</organism>
<proteinExistence type="predicted"/>
<sequence length="97" mass="10660">MGRRGVRQLFCYRTGIAAIVNAGMTWIVLIIAPLGLFAVILCTLLVFLGSLTTGAVSDRLLLNVLEPELPLQVGAERINQQGKLNREEGQKRLPEED</sequence>
<dbReference type="KEGG" id="cyn:Cyan7425_0152"/>
<name>B8HZK0_CYAP4</name>
<geneLocation type="plasmid" evidence="2">
    <name>pP742502</name>
</geneLocation>
<evidence type="ECO:0000313" key="2">
    <source>
        <dbReference type="EMBL" id="ACL47848.1"/>
    </source>
</evidence>
<dbReference type="EMBL" id="CP001346">
    <property type="protein sequence ID" value="ACL47848.1"/>
    <property type="molecule type" value="Genomic_DNA"/>
</dbReference>
<dbReference type="eggNOG" id="ENOG5033EGM">
    <property type="taxonomic scope" value="Bacteria"/>
</dbReference>
<gene>
    <name evidence="2" type="ordered locus">Cyan7425_0152</name>
</gene>
<keyword evidence="1" id="KW-1133">Transmembrane helix</keyword>
<dbReference type="AlphaFoldDB" id="B8HZK0"/>
<dbReference type="HOGENOM" id="CLU_2342089_0_0_3"/>
<accession>B8HZK0</accession>
<dbReference type="OrthoDB" id="495929at2"/>
<keyword evidence="2" id="KW-0614">Plasmid</keyword>
<feature type="transmembrane region" description="Helical" evidence="1">
    <location>
        <begin position="12"/>
        <end position="31"/>
    </location>
</feature>
<protein>
    <submittedName>
        <fullName evidence="2">Uncharacterized protein</fullName>
    </submittedName>
</protein>
<keyword evidence="1" id="KW-0812">Transmembrane</keyword>
<evidence type="ECO:0000256" key="1">
    <source>
        <dbReference type="SAM" id="Phobius"/>
    </source>
</evidence>
<feature type="transmembrane region" description="Helical" evidence="1">
    <location>
        <begin position="37"/>
        <end position="56"/>
    </location>
</feature>
<keyword evidence="1" id="KW-0472">Membrane</keyword>